<dbReference type="Gene3D" id="1.50.10.130">
    <property type="entry name" value="Terpene synthase, N-terminal domain"/>
    <property type="match status" value="1"/>
</dbReference>
<dbReference type="GO" id="GO:0010333">
    <property type="term" value="F:terpene synthase activity"/>
    <property type="evidence" value="ECO:0007669"/>
    <property type="project" value="InterPro"/>
</dbReference>
<keyword evidence="6" id="KW-1185">Reference proteome</keyword>
<evidence type="ECO:0000256" key="1">
    <source>
        <dbReference type="ARBA" id="ARBA00001946"/>
    </source>
</evidence>
<dbReference type="Proteomes" id="UP000323000">
    <property type="component" value="Chromosome 3"/>
</dbReference>
<organism evidence="5 6">
    <name type="scientific">Acer yangbiense</name>
    <dbReference type="NCBI Taxonomy" id="1000413"/>
    <lineage>
        <taxon>Eukaryota</taxon>
        <taxon>Viridiplantae</taxon>
        <taxon>Streptophyta</taxon>
        <taxon>Embryophyta</taxon>
        <taxon>Tracheophyta</taxon>
        <taxon>Spermatophyta</taxon>
        <taxon>Magnoliopsida</taxon>
        <taxon>eudicotyledons</taxon>
        <taxon>Gunneridae</taxon>
        <taxon>Pentapetalae</taxon>
        <taxon>rosids</taxon>
        <taxon>malvids</taxon>
        <taxon>Sapindales</taxon>
        <taxon>Sapindaceae</taxon>
        <taxon>Hippocastanoideae</taxon>
        <taxon>Acereae</taxon>
        <taxon>Acer</taxon>
    </lineage>
</organism>
<proteinExistence type="predicted"/>
<dbReference type="AlphaFoldDB" id="A0A5C7I7U3"/>
<dbReference type="InterPro" id="IPR050148">
    <property type="entry name" value="Terpene_synthase-like"/>
</dbReference>
<reference evidence="6" key="1">
    <citation type="journal article" date="2019" name="Gigascience">
        <title>De novo genome assembly of the endangered Acer yangbiense, a plant species with extremely small populations endemic to Yunnan Province, China.</title>
        <authorList>
            <person name="Yang J."/>
            <person name="Wariss H.M."/>
            <person name="Tao L."/>
            <person name="Zhang R."/>
            <person name="Yun Q."/>
            <person name="Hollingsworth P."/>
            <person name="Dao Z."/>
            <person name="Luo G."/>
            <person name="Guo H."/>
            <person name="Ma Y."/>
            <person name="Sun W."/>
        </authorList>
    </citation>
    <scope>NUCLEOTIDE SEQUENCE [LARGE SCALE GENOMIC DNA]</scope>
    <source>
        <strain evidence="6">cv. Malutang</strain>
    </source>
</reference>
<evidence type="ECO:0000313" key="5">
    <source>
        <dbReference type="EMBL" id="TXG65410.1"/>
    </source>
</evidence>
<evidence type="ECO:0000256" key="3">
    <source>
        <dbReference type="ARBA" id="ARBA00023239"/>
    </source>
</evidence>
<evidence type="ECO:0000313" key="6">
    <source>
        <dbReference type="Proteomes" id="UP000323000"/>
    </source>
</evidence>
<gene>
    <name evidence="5" type="ORF">EZV62_006685</name>
</gene>
<dbReference type="PANTHER" id="PTHR31225:SF0">
    <property type="entry name" value="S-(+)-LINALOOL SYNTHASE, CHLOROPLASTIC"/>
    <property type="match status" value="1"/>
</dbReference>
<keyword evidence="2" id="KW-0460">Magnesium</keyword>
<name>A0A5C7I7U3_9ROSI</name>
<keyword evidence="3" id="KW-0456">Lyase</keyword>
<dbReference type="Pfam" id="PF01397">
    <property type="entry name" value="Terpene_synth"/>
    <property type="match status" value="1"/>
</dbReference>
<dbReference type="InterPro" id="IPR008930">
    <property type="entry name" value="Terpenoid_cyclase/PrenylTrfase"/>
</dbReference>
<dbReference type="GO" id="GO:0016114">
    <property type="term" value="P:terpenoid biosynthetic process"/>
    <property type="evidence" value="ECO:0007669"/>
    <property type="project" value="InterPro"/>
</dbReference>
<feature type="domain" description="Terpene synthase N-terminal" evidence="4">
    <location>
        <begin position="31"/>
        <end position="120"/>
    </location>
</feature>
<dbReference type="InterPro" id="IPR001906">
    <property type="entry name" value="Terpene_synth_N"/>
</dbReference>
<comment type="caution">
    <text evidence="5">The sequence shown here is derived from an EMBL/GenBank/DDBJ whole genome shotgun (WGS) entry which is preliminary data.</text>
</comment>
<dbReference type="SUPFAM" id="SSF48239">
    <property type="entry name" value="Terpenoid cyclases/Protein prenyltransferases"/>
    <property type="match status" value="1"/>
</dbReference>
<dbReference type="InterPro" id="IPR036965">
    <property type="entry name" value="Terpene_synth_N_sf"/>
</dbReference>
<sequence>MSYVPRESNGLADALAKRGAALDGEEESDDDIHHEHARKLKVFKHILSQVGEDPSEGLAMIDAVQRLGIDYHFQDEIEEILPRQHMIAANYSTSTSTNDDLQQVALRFRLLRQEGYNVPAGV</sequence>
<evidence type="ECO:0000259" key="4">
    <source>
        <dbReference type="Pfam" id="PF01397"/>
    </source>
</evidence>
<dbReference type="PANTHER" id="PTHR31225">
    <property type="entry name" value="OS04G0344100 PROTEIN-RELATED"/>
    <property type="match status" value="1"/>
</dbReference>
<evidence type="ECO:0000256" key="2">
    <source>
        <dbReference type="ARBA" id="ARBA00022842"/>
    </source>
</evidence>
<comment type="cofactor">
    <cofactor evidence="1">
        <name>Mg(2+)</name>
        <dbReference type="ChEBI" id="CHEBI:18420"/>
    </cofactor>
</comment>
<dbReference type="EMBL" id="VAHF01000003">
    <property type="protein sequence ID" value="TXG65410.1"/>
    <property type="molecule type" value="Genomic_DNA"/>
</dbReference>
<dbReference type="OrthoDB" id="1877784at2759"/>
<accession>A0A5C7I7U3</accession>
<protein>
    <recommendedName>
        <fullName evidence="4">Terpene synthase N-terminal domain-containing protein</fullName>
    </recommendedName>
</protein>